<dbReference type="Proteomes" id="UP001374535">
    <property type="component" value="Chromosome 11"/>
</dbReference>
<gene>
    <name evidence="2" type="ORF">V8G54_035620</name>
</gene>
<sequence length="219" mass="24844">MANNTRLKTLSDKRDEMLSQMSIFSTQMTNMHTHFSYLESLSSPPPSHSIAHTPSASFLKLDVPRFDGTDPVEADHKLAKRFYGPFKVLERIGPVAYKIELPPQSKIHNHHEGPVPLSIDNLPLEYVENRPLVTPLAVLDFKTVPVDGVPTRFALVQCNGLSLDDTSWEKWHELKSLYDLEDKVLVEGDGIVMQDPMDEGVRPKRLVKRPVGWSDFIHH</sequence>
<feature type="domain" description="Tf2-1-like SH3-like" evidence="1">
    <location>
        <begin position="73"/>
        <end position="109"/>
    </location>
</feature>
<organism evidence="2 3">
    <name type="scientific">Vigna mungo</name>
    <name type="common">Black gram</name>
    <name type="synonym">Phaseolus mungo</name>
    <dbReference type="NCBI Taxonomy" id="3915"/>
    <lineage>
        <taxon>Eukaryota</taxon>
        <taxon>Viridiplantae</taxon>
        <taxon>Streptophyta</taxon>
        <taxon>Embryophyta</taxon>
        <taxon>Tracheophyta</taxon>
        <taxon>Spermatophyta</taxon>
        <taxon>Magnoliopsida</taxon>
        <taxon>eudicotyledons</taxon>
        <taxon>Gunneridae</taxon>
        <taxon>Pentapetalae</taxon>
        <taxon>rosids</taxon>
        <taxon>fabids</taxon>
        <taxon>Fabales</taxon>
        <taxon>Fabaceae</taxon>
        <taxon>Papilionoideae</taxon>
        <taxon>50 kb inversion clade</taxon>
        <taxon>NPAAA clade</taxon>
        <taxon>indigoferoid/millettioid clade</taxon>
        <taxon>Phaseoleae</taxon>
        <taxon>Vigna</taxon>
    </lineage>
</organism>
<keyword evidence="3" id="KW-1185">Reference proteome</keyword>
<proteinExistence type="predicted"/>
<dbReference type="AlphaFoldDB" id="A0AAQ3MF98"/>
<dbReference type="Pfam" id="PF24626">
    <property type="entry name" value="SH3_Tf2-1"/>
    <property type="match status" value="1"/>
</dbReference>
<dbReference type="InterPro" id="IPR056924">
    <property type="entry name" value="SH3_Tf2-1"/>
</dbReference>
<evidence type="ECO:0000313" key="3">
    <source>
        <dbReference type="Proteomes" id="UP001374535"/>
    </source>
</evidence>
<accession>A0AAQ3MF98</accession>
<name>A0AAQ3MF98_VIGMU</name>
<dbReference type="EMBL" id="CP144690">
    <property type="protein sequence ID" value="WVY90106.1"/>
    <property type="molecule type" value="Genomic_DNA"/>
</dbReference>
<reference evidence="2 3" key="1">
    <citation type="journal article" date="2023" name="Life. Sci Alliance">
        <title>Evolutionary insights into 3D genome organization and epigenetic landscape of Vigna mungo.</title>
        <authorList>
            <person name="Junaid A."/>
            <person name="Singh B."/>
            <person name="Bhatia S."/>
        </authorList>
    </citation>
    <scope>NUCLEOTIDE SEQUENCE [LARGE SCALE GENOMIC DNA]</scope>
    <source>
        <strain evidence="2">Urdbean</strain>
    </source>
</reference>
<evidence type="ECO:0000259" key="1">
    <source>
        <dbReference type="Pfam" id="PF24626"/>
    </source>
</evidence>
<protein>
    <recommendedName>
        <fullName evidence="1">Tf2-1-like SH3-like domain-containing protein</fullName>
    </recommendedName>
</protein>
<evidence type="ECO:0000313" key="2">
    <source>
        <dbReference type="EMBL" id="WVY90106.1"/>
    </source>
</evidence>